<evidence type="ECO:0000256" key="2">
    <source>
        <dbReference type="SAM" id="SignalP"/>
    </source>
</evidence>
<dbReference type="AlphaFoldDB" id="C7MD27"/>
<keyword evidence="4" id="KW-1185">Reference proteome</keyword>
<dbReference type="STRING" id="446465.Bfae_16580"/>
<dbReference type="HOGENOM" id="CLU_1212906_0_0_11"/>
<protein>
    <recommendedName>
        <fullName evidence="5">Secreted protein</fullName>
    </recommendedName>
</protein>
<evidence type="ECO:0000313" key="3">
    <source>
        <dbReference type="EMBL" id="ACU85484.1"/>
    </source>
</evidence>
<gene>
    <name evidence="3" type="ordered locus">Bfae_16580</name>
</gene>
<evidence type="ECO:0000256" key="1">
    <source>
        <dbReference type="SAM" id="MobiDB-lite"/>
    </source>
</evidence>
<keyword evidence="2" id="KW-0732">Signal</keyword>
<feature type="region of interest" description="Disordered" evidence="1">
    <location>
        <begin position="31"/>
        <end position="118"/>
    </location>
</feature>
<dbReference type="eggNOG" id="ENOG5031DZZ">
    <property type="taxonomic scope" value="Bacteria"/>
</dbReference>
<evidence type="ECO:0008006" key="5">
    <source>
        <dbReference type="Google" id="ProtNLM"/>
    </source>
</evidence>
<sequence>MTSIMRRTVRGTAATLGALAIVAGAAACGGLTGGDEETDDSTTVEEGSSEDGPDSEDDASEADGTAAEEGEGAAEEGAEAAEEAESAAEEEAEDASDADGDTSAEEGEDAEAGSLSEDDLTAVGDRFYEFLEAAAQADGDAACALVMNPATDAPLGDAERGACAQGFEERAEEQGVDPAIFDVIDRSMIEGVDNGDGTAGITMLGEDGGFTFVEADDGQWYIDGNDFL</sequence>
<dbReference type="EMBL" id="CP001643">
    <property type="protein sequence ID" value="ACU85484.1"/>
    <property type="molecule type" value="Genomic_DNA"/>
</dbReference>
<dbReference type="Proteomes" id="UP000001919">
    <property type="component" value="Chromosome"/>
</dbReference>
<dbReference type="PATRIC" id="fig|446465.5.peg.1651"/>
<dbReference type="PROSITE" id="PS51257">
    <property type="entry name" value="PROKAR_LIPOPROTEIN"/>
    <property type="match status" value="1"/>
</dbReference>
<feature type="signal peptide" evidence="2">
    <location>
        <begin position="1"/>
        <end position="27"/>
    </location>
</feature>
<proteinExistence type="predicted"/>
<dbReference type="KEGG" id="bfa:Bfae_16580"/>
<feature type="chain" id="PRO_5039460130" description="Secreted protein" evidence="2">
    <location>
        <begin position="28"/>
        <end position="228"/>
    </location>
</feature>
<name>C7MD27_BRAFD</name>
<feature type="compositionally biased region" description="Acidic residues" evidence="1">
    <location>
        <begin position="34"/>
        <end position="118"/>
    </location>
</feature>
<accession>C7MD27</accession>
<organism evidence="3 4">
    <name type="scientific">Brachybacterium faecium (strain ATCC 43885 / DSM 4810 / JCM 11609 / LMG 19847 / NBRC 14762 / NCIMB 9860 / 6-10)</name>
    <dbReference type="NCBI Taxonomy" id="446465"/>
    <lineage>
        <taxon>Bacteria</taxon>
        <taxon>Bacillati</taxon>
        <taxon>Actinomycetota</taxon>
        <taxon>Actinomycetes</taxon>
        <taxon>Micrococcales</taxon>
        <taxon>Dermabacteraceae</taxon>
        <taxon>Brachybacterium</taxon>
    </lineage>
</organism>
<evidence type="ECO:0000313" key="4">
    <source>
        <dbReference type="Proteomes" id="UP000001919"/>
    </source>
</evidence>
<dbReference type="OrthoDB" id="4794479at2"/>
<reference evidence="3 4" key="1">
    <citation type="journal article" date="2009" name="Stand. Genomic Sci.">
        <title>Complete genome sequence of Brachybacterium faecium type strain (Schefferle 6-10).</title>
        <authorList>
            <person name="Lapidus A."/>
            <person name="Pukall R."/>
            <person name="Labuttii K."/>
            <person name="Copeland A."/>
            <person name="Del Rio T.G."/>
            <person name="Nolan M."/>
            <person name="Chen F."/>
            <person name="Lucas S."/>
            <person name="Tice H."/>
            <person name="Cheng J.F."/>
            <person name="Bruce D."/>
            <person name="Goodwin L."/>
            <person name="Pitluck S."/>
            <person name="Rohde M."/>
            <person name="Goker M."/>
            <person name="Pati A."/>
            <person name="Ivanova N."/>
            <person name="Mavrommatis K."/>
            <person name="Chen A."/>
            <person name="Palaniappan K."/>
            <person name="D'haeseleer P."/>
            <person name="Chain P."/>
            <person name="Bristow J."/>
            <person name="Eisen J.A."/>
            <person name="Markowitz V."/>
            <person name="Hugenholtz P."/>
            <person name="Kyrpides N.C."/>
            <person name="Klenk H.P."/>
        </authorList>
    </citation>
    <scope>NUCLEOTIDE SEQUENCE [LARGE SCALE GENOMIC DNA]</scope>
    <source>
        <strain evidence="4">ATCC 43885 / DSM 4810 / JCM 11609 / LMG 19847 / NBRC 14762 / NCIMB 9860 / 6-10</strain>
    </source>
</reference>